<feature type="region of interest" description="Disordered" evidence="1">
    <location>
        <begin position="876"/>
        <end position="988"/>
    </location>
</feature>
<dbReference type="EMBL" id="PJEX01000008">
    <property type="protein sequence ID" value="TKW59535.1"/>
    <property type="molecule type" value="Genomic_DNA"/>
</dbReference>
<dbReference type="OrthoDB" id="3538943at2759"/>
<evidence type="ECO:0000313" key="3">
    <source>
        <dbReference type="Proteomes" id="UP000310108"/>
    </source>
</evidence>
<evidence type="ECO:0000313" key="2">
    <source>
        <dbReference type="EMBL" id="TKW59535.1"/>
    </source>
</evidence>
<dbReference type="Proteomes" id="UP000310108">
    <property type="component" value="Unassembled WGS sequence"/>
</dbReference>
<feature type="compositionally biased region" description="Polar residues" evidence="1">
    <location>
        <begin position="917"/>
        <end position="930"/>
    </location>
</feature>
<feature type="compositionally biased region" description="Polar residues" evidence="1">
    <location>
        <begin position="385"/>
        <end position="394"/>
    </location>
</feature>
<feature type="region of interest" description="Disordered" evidence="1">
    <location>
        <begin position="733"/>
        <end position="773"/>
    </location>
</feature>
<proteinExistence type="predicted"/>
<feature type="region of interest" description="Disordered" evidence="1">
    <location>
        <begin position="509"/>
        <end position="554"/>
    </location>
</feature>
<gene>
    <name evidence="2" type="ORF">CTA1_4222</name>
</gene>
<comment type="caution">
    <text evidence="2">The sequence shown here is derived from an EMBL/GenBank/DDBJ whole genome shotgun (WGS) entry which is preliminary data.</text>
</comment>
<feature type="compositionally biased region" description="Basic and acidic residues" evidence="1">
    <location>
        <begin position="876"/>
        <end position="889"/>
    </location>
</feature>
<evidence type="ECO:0000256" key="1">
    <source>
        <dbReference type="SAM" id="MobiDB-lite"/>
    </source>
</evidence>
<protein>
    <submittedName>
        <fullName evidence="2">Uncharacterized protein</fullName>
    </submittedName>
</protein>
<dbReference type="STRING" id="1306861.A0A4U6XU82"/>
<feature type="compositionally biased region" description="Polar residues" evidence="1">
    <location>
        <begin position="175"/>
        <end position="192"/>
    </location>
</feature>
<dbReference type="AlphaFoldDB" id="A0A4U6XU82"/>
<feature type="compositionally biased region" description="Polar residues" evidence="1">
    <location>
        <begin position="745"/>
        <end position="756"/>
    </location>
</feature>
<feature type="compositionally biased region" description="Polar residues" evidence="1">
    <location>
        <begin position="358"/>
        <end position="368"/>
    </location>
</feature>
<feature type="compositionally biased region" description="Polar residues" evidence="1">
    <location>
        <begin position="102"/>
        <end position="133"/>
    </location>
</feature>
<name>A0A4U6XU82_9PEZI</name>
<feature type="compositionally biased region" description="Basic and acidic residues" evidence="1">
    <location>
        <begin position="966"/>
        <end position="976"/>
    </location>
</feature>
<organism evidence="2 3">
    <name type="scientific">Colletotrichum tanaceti</name>
    <dbReference type="NCBI Taxonomy" id="1306861"/>
    <lineage>
        <taxon>Eukaryota</taxon>
        <taxon>Fungi</taxon>
        <taxon>Dikarya</taxon>
        <taxon>Ascomycota</taxon>
        <taxon>Pezizomycotina</taxon>
        <taxon>Sordariomycetes</taxon>
        <taxon>Hypocreomycetidae</taxon>
        <taxon>Glomerellales</taxon>
        <taxon>Glomerellaceae</taxon>
        <taxon>Colletotrichum</taxon>
        <taxon>Colletotrichum destructivum species complex</taxon>
    </lineage>
</organism>
<feature type="compositionally biased region" description="Low complexity" evidence="1">
    <location>
        <begin position="1"/>
        <end position="14"/>
    </location>
</feature>
<accession>A0A4U6XU82</accession>
<feature type="compositionally biased region" description="Basic and acidic residues" evidence="1">
    <location>
        <begin position="946"/>
        <end position="959"/>
    </location>
</feature>
<feature type="region of interest" description="Disordered" evidence="1">
    <location>
        <begin position="258"/>
        <end position="300"/>
    </location>
</feature>
<feature type="region of interest" description="Disordered" evidence="1">
    <location>
        <begin position="355"/>
        <end position="409"/>
    </location>
</feature>
<feature type="region of interest" description="Disordered" evidence="1">
    <location>
        <begin position="1"/>
        <end position="219"/>
    </location>
</feature>
<reference evidence="2 3" key="1">
    <citation type="journal article" date="2019" name="PLoS ONE">
        <title>Comparative genome analysis indicates high evolutionary potential of pathogenicity genes in Colletotrichum tanaceti.</title>
        <authorList>
            <person name="Lelwala R.V."/>
            <person name="Korhonen P.K."/>
            <person name="Young N.D."/>
            <person name="Scott J.B."/>
            <person name="Ades P.A."/>
            <person name="Gasser R.B."/>
            <person name="Taylor P.W.J."/>
        </authorList>
    </citation>
    <scope>NUCLEOTIDE SEQUENCE [LARGE SCALE GENOMIC DNA]</scope>
    <source>
        <strain evidence="2">BRIP57314</strain>
    </source>
</reference>
<feature type="compositionally biased region" description="Basic and acidic residues" evidence="1">
    <location>
        <begin position="263"/>
        <end position="276"/>
    </location>
</feature>
<keyword evidence="3" id="KW-1185">Reference proteome</keyword>
<sequence length="988" mass="107052">MASSTSSLGSSNPSAPFGLANGTPIPEKFTRVPKDQQALLNHKDSWISAMKRRPNQGTVNMPPKALENITYSHTSRTLPPAAQKPSALGSNGLAEAEPAALTTPSHGQDNGNHSSSNPGTPTSSWSESPQRSPHTPRRQHITPSPAPSIRSQVATERPSGASKFPSQFPPPDHPSSPQIASSPPVQSATKRQIPTVVGSKRRPIEAFPSSSAGVEEELETAIPDALLEATPPVNRMAAHLATTSQAVTSPPCGQGSMIPSTYKDAKSPEVKAEGPNKKRRMKSIKFDSSPQERPAESGFLAKTLTRPTVLLSASQEESLPTSSASLIASTLPIADARPSLVAPCVARDISGLGRAAANDQQVGTTSRPGLSAPKPTHVAEDEVMTGTSISSGTRQAGADDGSFNQSTRNARSQQILTYLDSEWGREGHDWLPPTLRHFRSTLTYRSLETLQKITSMAIKNGTRLSRLWSESDGILHRATLHQTNGKLVFPEELVHMTFDLYGTEIAGTTSHRARGAEEVTKGSSRPASRRESLTQARVSNPSPPESPAAAQAAQDAFVSQVVGTHQRRFEKIPQPPREVTGKTFAQAPLEAFRSAYPSYSGSIGDFVKACLTIKDLRRKLLLPKWLYDDFIRAFVDGFVPYIETLDDDDEPPLSAYQWYVEHVDRPTFEGGIVTRENLHLVFKVYHSEFKSAKESVLAKTSPNLGAGQMPSFDKGELQLEKGPQATIAQTIEPTEARPSGGLSLLPNQPSSVTAQEANKGPANGRFASIKVKDHGPLSMASRASLAEGDKGKQRLPIKEHSILWDAPASAPAIQRHRNALPRDEDVAFISSTPRPRTANPDDARALEDNDRIHDDRFFGTIPTTQTTFRKPMLPERKDSIPARLDRNDIVAETPTRRSAAPAKTLTEHPVVRRSLPISFTPTTPSASLPSAESLRGGTPKSTLSDNRVKKPKNETEEERKKRKMRAKLEKMAKEGRLALPPSSMAPKS</sequence>